<evidence type="ECO:0000313" key="1">
    <source>
        <dbReference type="EMBL" id="AYF78311.1"/>
    </source>
</evidence>
<proteinExistence type="predicted"/>
<name>A0A386ZL58_9NOCA</name>
<gene>
    <name evidence="1" type="ORF">D7D52_35835</name>
</gene>
<organism evidence="1 2">
    <name type="scientific">Nocardia yunnanensis</name>
    <dbReference type="NCBI Taxonomy" id="2382165"/>
    <lineage>
        <taxon>Bacteria</taxon>
        <taxon>Bacillati</taxon>
        <taxon>Actinomycetota</taxon>
        <taxon>Actinomycetes</taxon>
        <taxon>Mycobacteriales</taxon>
        <taxon>Nocardiaceae</taxon>
        <taxon>Nocardia</taxon>
    </lineage>
</organism>
<dbReference type="AlphaFoldDB" id="A0A386ZL58"/>
<evidence type="ECO:0000313" key="2">
    <source>
        <dbReference type="Proteomes" id="UP000267164"/>
    </source>
</evidence>
<accession>A0A386ZL58</accession>
<dbReference type="KEGG" id="nyu:D7D52_35835"/>
<dbReference type="OrthoDB" id="4558247at2"/>
<protein>
    <submittedName>
        <fullName evidence="1">Uncharacterized protein</fullName>
    </submittedName>
</protein>
<reference evidence="1 2" key="1">
    <citation type="submission" date="2018-09" db="EMBL/GenBank/DDBJ databases">
        <title>Nocardia yunnanensis sp. nov., an actinomycete isolated from a soil sample.</title>
        <authorList>
            <person name="Zhang J."/>
        </authorList>
    </citation>
    <scope>NUCLEOTIDE SEQUENCE [LARGE SCALE GENOMIC DNA]</scope>
    <source>
        <strain evidence="1 2">CFHS0054</strain>
    </source>
</reference>
<keyword evidence="2" id="KW-1185">Reference proteome</keyword>
<sequence>MALTTITADLPGGARAEITADQVSAHFAIAPQLMVFDDGEVRYAERHPFLLIHIPGGRPVTDTGEGIDLRRLAELLEALPIDWDQPDPTQACVPHIPQIAQVLVQAVITDDDPASVVFV</sequence>
<dbReference type="RefSeq" id="WP_120743394.1">
    <property type="nucleotide sequence ID" value="NZ_CP032568.1"/>
</dbReference>
<dbReference type="Proteomes" id="UP000267164">
    <property type="component" value="Chromosome"/>
</dbReference>
<dbReference type="EMBL" id="CP032568">
    <property type="protein sequence ID" value="AYF78311.1"/>
    <property type="molecule type" value="Genomic_DNA"/>
</dbReference>